<feature type="transmembrane region" description="Helical" evidence="8">
    <location>
        <begin position="12"/>
        <end position="31"/>
    </location>
</feature>
<name>A0ABT0CER8_THEVL</name>
<reference evidence="9" key="1">
    <citation type="submission" date="2021-02" db="EMBL/GenBank/DDBJ databases">
        <title>The CRISPR/cas machinery reduction and long-range gene transfer in the hot spring cyanobacterium Synechococcus.</title>
        <authorList>
            <person name="Dvorak P."/>
            <person name="Jahodarova E."/>
            <person name="Hasler P."/>
            <person name="Poulickova A."/>
        </authorList>
    </citation>
    <scope>NUCLEOTIDE SEQUENCE</scope>
    <source>
        <strain evidence="9">Rupite</strain>
    </source>
</reference>
<evidence type="ECO:0000256" key="6">
    <source>
        <dbReference type="ARBA" id="ARBA00022989"/>
    </source>
</evidence>
<keyword evidence="3" id="KW-1003">Cell membrane</keyword>
<evidence type="ECO:0000256" key="4">
    <source>
        <dbReference type="ARBA" id="ARBA00022692"/>
    </source>
</evidence>
<keyword evidence="10" id="KW-1185">Reference proteome</keyword>
<comment type="subcellular location">
    <subcellularLocation>
        <location evidence="1">Cell membrane</location>
        <topology evidence="1">Multi-pass membrane protein</topology>
    </subcellularLocation>
</comment>
<evidence type="ECO:0000256" key="2">
    <source>
        <dbReference type="ARBA" id="ARBA00007776"/>
    </source>
</evidence>
<keyword evidence="6 8" id="KW-1133">Transmembrane helix</keyword>
<keyword evidence="4 8" id="KW-0812">Transmembrane</keyword>
<evidence type="ECO:0000256" key="3">
    <source>
        <dbReference type="ARBA" id="ARBA00022475"/>
    </source>
</evidence>
<dbReference type="EMBL" id="JAFIRA010000054">
    <property type="protein sequence ID" value="MCJ2544279.1"/>
    <property type="molecule type" value="Genomic_DNA"/>
</dbReference>
<dbReference type="InterPro" id="IPR007227">
    <property type="entry name" value="Cell_shape_determining_MreD"/>
</dbReference>
<proteinExistence type="inferred from homology"/>
<feature type="transmembrane region" description="Helical" evidence="8">
    <location>
        <begin position="81"/>
        <end position="98"/>
    </location>
</feature>
<evidence type="ECO:0000256" key="7">
    <source>
        <dbReference type="ARBA" id="ARBA00023136"/>
    </source>
</evidence>
<evidence type="ECO:0000256" key="1">
    <source>
        <dbReference type="ARBA" id="ARBA00004651"/>
    </source>
</evidence>
<evidence type="ECO:0000313" key="9">
    <source>
        <dbReference type="EMBL" id="MCJ2544279.1"/>
    </source>
</evidence>
<keyword evidence="7 8" id="KW-0472">Membrane</keyword>
<evidence type="ECO:0000256" key="5">
    <source>
        <dbReference type="ARBA" id="ARBA00022960"/>
    </source>
</evidence>
<protein>
    <submittedName>
        <fullName evidence="9">Rod shape-determining protein MreD</fullName>
    </submittedName>
</protein>
<feature type="transmembrane region" description="Helical" evidence="8">
    <location>
        <begin position="110"/>
        <end position="131"/>
    </location>
</feature>
<keyword evidence="5" id="KW-0133">Cell shape</keyword>
<dbReference type="Pfam" id="PF04093">
    <property type="entry name" value="MreD"/>
    <property type="match status" value="1"/>
</dbReference>
<dbReference type="NCBIfam" id="TIGR03426">
    <property type="entry name" value="shape_MreD"/>
    <property type="match status" value="1"/>
</dbReference>
<evidence type="ECO:0000256" key="8">
    <source>
        <dbReference type="SAM" id="Phobius"/>
    </source>
</evidence>
<comment type="similarity">
    <text evidence="2">Belongs to the MreD family.</text>
</comment>
<dbReference type="Proteomes" id="UP000830835">
    <property type="component" value="Unassembled WGS sequence"/>
</dbReference>
<dbReference type="RefSeq" id="WP_244352677.1">
    <property type="nucleotide sequence ID" value="NZ_JAFIRA010000054.1"/>
</dbReference>
<evidence type="ECO:0000313" key="10">
    <source>
        <dbReference type="Proteomes" id="UP000830835"/>
    </source>
</evidence>
<comment type="caution">
    <text evidence="9">The sequence shown here is derived from an EMBL/GenBank/DDBJ whole genome shotgun (WGS) entry which is preliminary data.</text>
</comment>
<accession>A0ABT0CER8</accession>
<gene>
    <name evidence="9" type="primary">mreD</name>
    <name evidence="9" type="ORF">JX360_15430</name>
</gene>
<organism evidence="9 10">
    <name type="scientific">Thermostichus vulcanus str. 'Rupite'</name>
    <dbReference type="NCBI Taxonomy" id="2813851"/>
    <lineage>
        <taxon>Bacteria</taxon>
        <taxon>Bacillati</taxon>
        <taxon>Cyanobacteriota</taxon>
        <taxon>Cyanophyceae</taxon>
        <taxon>Thermostichales</taxon>
        <taxon>Thermostichaceae</taxon>
        <taxon>Thermostichus</taxon>
    </lineage>
</organism>
<sequence>MLNPLLLNLKYYLNGLVTALTGLLAVVAPWWRGPGLELAGLTPDWPLIWVVCWSVRRNPWQGAVAGITLGLLQDALTSPRPTHALGLAVVGILTARLQKQRYMQEDFISVALIVFGMVVIAETLMALQWMLLTTSVWQGSDGMSLTGMETFLDGLWNPIQPSGTISGDGPRSLESIWWNHQRNALTSAILSSLWAPALYWPLSHWWQSQERDPKEV</sequence>